<dbReference type="SUPFAM" id="SSF52172">
    <property type="entry name" value="CheY-like"/>
    <property type="match status" value="1"/>
</dbReference>
<feature type="modified residue" description="4-aspartylphosphate" evidence="1">
    <location>
        <position position="56"/>
    </location>
</feature>
<dbReference type="GO" id="GO:0000160">
    <property type="term" value="P:phosphorelay signal transduction system"/>
    <property type="evidence" value="ECO:0007669"/>
    <property type="project" value="InterPro"/>
</dbReference>
<reference evidence="4 5" key="1">
    <citation type="submission" date="2019-09" db="EMBL/GenBank/DDBJ databases">
        <title>Draft genome sequencing and comparative genomics of hatchery-associated Vibrios.</title>
        <authorList>
            <person name="Kehlet-Delgado H."/>
            <person name="Mueller R.S."/>
        </authorList>
    </citation>
    <scope>NUCLEOTIDE SEQUENCE [LARGE SCALE GENOMIC DNA]</scope>
    <source>
        <strain evidence="4 5">00-90-10</strain>
    </source>
</reference>
<dbReference type="SMART" id="SM00448">
    <property type="entry name" value="REC"/>
    <property type="match status" value="1"/>
</dbReference>
<feature type="domain" description="Response regulatory" evidence="2">
    <location>
        <begin position="7"/>
        <end position="123"/>
    </location>
</feature>
<dbReference type="SMART" id="SM00471">
    <property type="entry name" value="HDc"/>
    <property type="match status" value="1"/>
</dbReference>
<dbReference type="SUPFAM" id="SSF109604">
    <property type="entry name" value="HD-domain/PDEase-like"/>
    <property type="match status" value="1"/>
</dbReference>
<organism evidence="4 5">
    <name type="scientific">Vibrio chagasii</name>
    <dbReference type="NCBI Taxonomy" id="170679"/>
    <lineage>
        <taxon>Bacteria</taxon>
        <taxon>Pseudomonadati</taxon>
        <taxon>Pseudomonadota</taxon>
        <taxon>Gammaproteobacteria</taxon>
        <taxon>Vibrionales</taxon>
        <taxon>Vibrionaceae</taxon>
        <taxon>Vibrio</taxon>
    </lineage>
</organism>
<dbReference type="Gene3D" id="3.40.50.2300">
    <property type="match status" value="1"/>
</dbReference>
<dbReference type="Proteomes" id="UP000525336">
    <property type="component" value="Unassembled WGS sequence"/>
</dbReference>
<dbReference type="InterPro" id="IPR001789">
    <property type="entry name" value="Sig_transdc_resp-reg_receiver"/>
</dbReference>
<dbReference type="Gene3D" id="1.10.3210.10">
    <property type="entry name" value="Hypothetical protein af1432"/>
    <property type="match status" value="1"/>
</dbReference>
<evidence type="ECO:0000259" key="2">
    <source>
        <dbReference type="PROSITE" id="PS50110"/>
    </source>
</evidence>
<evidence type="ECO:0000256" key="1">
    <source>
        <dbReference type="PROSITE-ProRule" id="PRU00169"/>
    </source>
</evidence>
<evidence type="ECO:0000313" key="5">
    <source>
        <dbReference type="Proteomes" id="UP000525336"/>
    </source>
</evidence>
<name>A0A7Y3YT73_9VIBR</name>
<dbReference type="PANTHER" id="PTHR45228:SF5">
    <property type="entry name" value="CYCLIC DI-GMP PHOSPHODIESTERASE VC_1348-RELATED"/>
    <property type="match status" value="1"/>
</dbReference>
<dbReference type="RefSeq" id="WP_171369387.1">
    <property type="nucleotide sequence ID" value="NZ_JAKETY010000025.1"/>
</dbReference>
<dbReference type="Pfam" id="PF13487">
    <property type="entry name" value="HD_5"/>
    <property type="match status" value="1"/>
</dbReference>
<dbReference type="InterPro" id="IPR037522">
    <property type="entry name" value="HD_GYP_dom"/>
</dbReference>
<dbReference type="PROSITE" id="PS50110">
    <property type="entry name" value="RESPONSE_REGULATORY"/>
    <property type="match status" value="1"/>
</dbReference>
<accession>A0A7Y3YT73</accession>
<dbReference type="EMBL" id="VTXW01000040">
    <property type="protein sequence ID" value="NOH36214.1"/>
    <property type="molecule type" value="Genomic_DNA"/>
</dbReference>
<keyword evidence="1" id="KW-0597">Phosphoprotein</keyword>
<proteinExistence type="predicted"/>
<dbReference type="PROSITE" id="PS51832">
    <property type="entry name" value="HD_GYP"/>
    <property type="match status" value="1"/>
</dbReference>
<dbReference type="CDD" id="cd00077">
    <property type="entry name" value="HDc"/>
    <property type="match status" value="1"/>
</dbReference>
<dbReference type="GO" id="GO:0008081">
    <property type="term" value="F:phosphoric diester hydrolase activity"/>
    <property type="evidence" value="ECO:0007669"/>
    <property type="project" value="UniProtKB-ARBA"/>
</dbReference>
<protein>
    <submittedName>
        <fullName evidence="4">Response regulator</fullName>
    </submittedName>
</protein>
<evidence type="ECO:0000313" key="4">
    <source>
        <dbReference type="EMBL" id="NOH36214.1"/>
    </source>
</evidence>
<dbReference type="InterPro" id="IPR011006">
    <property type="entry name" value="CheY-like_superfamily"/>
</dbReference>
<dbReference type="Pfam" id="PF00072">
    <property type="entry name" value="Response_reg"/>
    <property type="match status" value="1"/>
</dbReference>
<dbReference type="PANTHER" id="PTHR45228">
    <property type="entry name" value="CYCLIC DI-GMP PHOSPHODIESTERASE TM_0186-RELATED"/>
    <property type="match status" value="1"/>
</dbReference>
<sequence length="355" mass="39268">MENQKPIVLIIDDTPDCIQIVTNVLSKDYIVKAATSGERGLSIAQQNPKPDLILLDVVMPKMDGFEVCKNLKDSPLTSTIPVIFLTAQSEDENEQLGFDIGAVDYITKPISPAIVRARVSAQISAYNQSRLLKKQVKEKTAEIAANQLEITKSLARAAEFKDNETGMHVIRMSHYSYLLSKAIGANDEWCDLLFEAAPMHDIGKIGTPDSILLKPGRLDENEWLEMQKHVGHGVQILGDYDSPLLNLAREVVSGHHEKWDGSGYPDGLSGEAIPLSARIVAIADVFDALTSERPYKKAWSIEKASQLLAEQAGHHFDPNLVPVFLELIPQFIKIMARYSDGEVSHPHTGCYETVQ</sequence>
<evidence type="ECO:0000259" key="3">
    <source>
        <dbReference type="PROSITE" id="PS51832"/>
    </source>
</evidence>
<dbReference type="InterPro" id="IPR052020">
    <property type="entry name" value="Cyclic_di-GMP/3'3'-cGAMP_PDE"/>
</dbReference>
<dbReference type="AlphaFoldDB" id="A0A7Y3YT73"/>
<comment type="caution">
    <text evidence="4">The sequence shown here is derived from an EMBL/GenBank/DDBJ whole genome shotgun (WGS) entry which is preliminary data.</text>
</comment>
<feature type="domain" description="HD-GYP" evidence="3">
    <location>
        <begin position="143"/>
        <end position="340"/>
    </location>
</feature>
<gene>
    <name evidence="4" type="ORF">F0245_23175</name>
</gene>
<dbReference type="InterPro" id="IPR003607">
    <property type="entry name" value="HD/PDEase_dom"/>
</dbReference>